<proteinExistence type="predicted"/>
<comment type="caution">
    <text evidence="3">The sequence shown here is derived from an EMBL/GenBank/DDBJ whole genome shotgun (WGS) entry which is preliminary data.</text>
</comment>
<gene>
    <name evidence="3" type="ORF">EMPG_12108</name>
</gene>
<feature type="transmembrane region" description="Helical" evidence="2">
    <location>
        <begin position="595"/>
        <end position="621"/>
    </location>
</feature>
<evidence type="ECO:0000313" key="3">
    <source>
        <dbReference type="EMBL" id="KLJ12917.1"/>
    </source>
</evidence>
<protein>
    <submittedName>
        <fullName evidence="3">Uncharacterized protein</fullName>
    </submittedName>
</protein>
<feature type="region of interest" description="Disordered" evidence="1">
    <location>
        <begin position="326"/>
        <end position="346"/>
    </location>
</feature>
<organism evidence="3 4">
    <name type="scientific">Blastomyces silverae</name>
    <dbReference type="NCBI Taxonomy" id="2060906"/>
    <lineage>
        <taxon>Eukaryota</taxon>
        <taxon>Fungi</taxon>
        <taxon>Dikarya</taxon>
        <taxon>Ascomycota</taxon>
        <taxon>Pezizomycotina</taxon>
        <taxon>Eurotiomycetes</taxon>
        <taxon>Eurotiomycetidae</taxon>
        <taxon>Onygenales</taxon>
        <taxon>Ajellomycetaceae</taxon>
        <taxon>Blastomyces</taxon>
    </lineage>
</organism>
<dbReference type="OrthoDB" id="3692311at2759"/>
<keyword evidence="2" id="KW-0472">Membrane</keyword>
<dbReference type="AlphaFoldDB" id="A0A0H1BPI3"/>
<name>A0A0H1BPI3_9EURO</name>
<accession>A0A0H1BPI3</accession>
<feature type="transmembrane region" description="Helical" evidence="2">
    <location>
        <begin position="101"/>
        <end position="125"/>
    </location>
</feature>
<dbReference type="EMBL" id="LDEV01000612">
    <property type="protein sequence ID" value="KLJ12917.1"/>
    <property type="molecule type" value="Genomic_DNA"/>
</dbReference>
<dbReference type="Proteomes" id="UP000053573">
    <property type="component" value="Unassembled WGS sequence"/>
</dbReference>
<keyword evidence="2" id="KW-1133">Transmembrane helix</keyword>
<feature type="transmembrane region" description="Helical" evidence="2">
    <location>
        <begin position="63"/>
        <end position="89"/>
    </location>
</feature>
<evidence type="ECO:0000256" key="2">
    <source>
        <dbReference type="SAM" id="Phobius"/>
    </source>
</evidence>
<dbReference type="STRING" id="2060906.A0A0H1BPI3"/>
<keyword evidence="4" id="KW-1185">Reference proteome</keyword>
<evidence type="ECO:0000256" key="1">
    <source>
        <dbReference type="SAM" id="MobiDB-lite"/>
    </source>
</evidence>
<sequence length="696" mass="76493">MESTRGICIGPAFGPGYQPVSSENVLATSIPSIRSSEELLDRNGRRPEWPKGPQPLKKRTAGFVVRCLIDGLLLLATTPFLLLGAYAAAQNGKPVNDKEWYHLQVSMKTAVTTFPIVFAAVMGRLTKNLATWRLERGISLGHLEQLLGSSTVFGAFSTQVLMGSFNKLAIGLLCLWALSPLGGQSSLHIVTTIPSIAVASKEIRTFNTDISSPFNTMRQPLGIPLPQVNGLYITSLLAPPDAKRAPTDVWGNLKVPLISRLASNHTANETGWYNFDAFKETILYSSLIGIPVAGLSWKGNTTFTMESSYFDIDCFSLSAAPQVPIADTYTGPPGTDPSLTKSEDPPKLVQISNNNTFYGPIEEDSSLSFGIDSYVDWRPGSLTKLWDDGMSSVIPNVTDNEKTFFDKKQTFLFESKLPFFPGIEDPAAVAYCNTRRVYVESAVYCVGDPTSINKPQCSVTAMRNSRRLHQPSDITPFLFPTVFNRFTSVLATSQARGEPSRYSLTEKYLNNTDTPLLVQEVYMKLYNLDKAVFSQRLSQVINTYHMASLFPSAMVGGLDAELPLYTLYLHSGDSFKHNRTATVATLERHLYTTNAAWLAVFLITSAVMLCAAIASSVLAFFTHIPDVLGYASSLTRDSAHFPHAAEGSVLDGLMRSRKLKDKKVRLGDVQSDEKIGLLAFSETDLATRAEKKKLYQ</sequence>
<evidence type="ECO:0000313" key="4">
    <source>
        <dbReference type="Proteomes" id="UP000053573"/>
    </source>
</evidence>
<keyword evidence="2" id="KW-0812">Transmembrane</keyword>
<reference evidence="4" key="1">
    <citation type="journal article" date="2015" name="PLoS Genet.">
        <title>The dynamic genome and transcriptome of the human fungal pathogen Blastomyces and close relative Emmonsia.</title>
        <authorList>
            <person name="Munoz J.F."/>
            <person name="Gauthier G.M."/>
            <person name="Desjardins C.A."/>
            <person name="Gallo J.E."/>
            <person name="Holder J."/>
            <person name="Sullivan T.D."/>
            <person name="Marty A.J."/>
            <person name="Carmen J.C."/>
            <person name="Chen Z."/>
            <person name="Ding L."/>
            <person name="Gujja S."/>
            <person name="Magrini V."/>
            <person name="Misas E."/>
            <person name="Mitreva M."/>
            <person name="Priest M."/>
            <person name="Saif S."/>
            <person name="Whiston E.A."/>
            <person name="Young S."/>
            <person name="Zeng Q."/>
            <person name="Goldman W.E."/>
            <person name="Mardis E.R."/>
            <person name="Taylor J.W."/>
            <person name="McEwen J.G."/>
            <person name="Clay O.K."/>
            <person name="Klein B.S."/>
            <person name="Cuomo C.A."/>
        </authorList>
    </citation>
    <scope>NUCLEOTIDE SEQUENCE [LARGE SCALE GENOMIC DNA]</scope>
    <source>
        <strain evidence="4">UAMH 139</strain>
    </source>
</reference>